<dbReference type="SUPFAM" id="SSF57667">
    <property type="entry name" value="beta-beta-alpha zinc fingers"/>
    <property type="match status" value="3"/>
</dbReference>
<keyword evidence="6" id="KW-0539">Nucleus</keyword>
<dbReference type="GO" id="GO:0003677">
    <property type="term" value="F:DNA binding"/>
    <property type="evidence" value="ECO:0007669"/>
    <property type="project" value="InterPro"/>
</dbReference>
<feature type="region of interest" description="Disordered" evidence="8">
    <location>
        <begin position="97"/>
        <end position="193"/>
    </location>
</feature>
<accession>A0AAV8UM74</accession>
<evidence type="ECO:0000256" key="7">
    <source>
        <dbReference type="PROSITE-ProRule" id="PRU01145"/>
    </source>
</evidence>
<dbReference type="GO" id="GO:0005730">
    <property type="term" value="C:nucleolus"/>
    <property type="evidence" value="ECO:0007669"/>
    <property type="project" value="TreeGrafter"/>
</dbReference>
<evidence type="ECO:0000313" key="10">
    <source>
        <dbReference type="EMBL" id="KAJ8901736.1"/>
    </source>
</evidence>
<dbReference type="Proteomes" id="UP001157974">
    <property type="component" value="Unassembled WGS sequence"/>
</dbReference>
<dbReference type="Gene3D" id="3.30.160.60">
    <property type="entry name" value="Classic Zinc Finger"/>
    <property type="match status" value="1"/>
</dbReference>
<dbReference type="GO" id="GO:0008270">
    <property type="term" value="F:zinc ion binding"/>
    <property type="evidence" value="ECO:0007669"/>
    <property type="project" value="UniProtKB-KW"/>
</dbReference>
<gene>
    <name evidence="10" type="ORF">NDN08_003942</name>
</gene>
<dbReference type="GO" id="GO:0000122">
    <property type="term" value="P:negative regulation of transcription by RNA polymerase II"/>
    <property type="evidence" value="ECO:0007669"/>
    <property type="project" value="TreeGrafter"/>
</dbReference>
<dbReference type="PANTHER" id="PTHR13100">
    <property type="entry name" value="CELL GROWTH-REGULATING NUCLEOLAR PROTEIN LYAR"/>
    <property type="match status" value="1"/>
</dbReference>
<evidence type="ECO:0000256" key="4">
    <source>
        <dbReference type="ARBA" id="ARBA00022771"/>
    </source>
</evidence>
<dbReference type="Gene3D" id="3.30.1490.490">
    <property type="match status" value="1"/>
</dbReference>
<keyword evidence="4 7" id="KW-0863">Zinc-finger</keyword>
<dbReference type="InterPro" id="IPR039999">
    <property type="entry name" value="LYAR"/>
</dbReference>
<keyword evidence="2" id="KW-0479">Metal-binding</keyword>
<keyword evidence="3" id="KW-0677">Repeat</keyword>
<comment type="subcellular location">
    <subcellularLocation>
        <location evidence="1">Nucleus</location>
    </subcellularLocation>
</comment>
<dbReference type="InterPro" id="IPR036236">
    <property type="entry name" value="Znf_C2H2_sf"/>
</dbReference>
<protein>
    <recommendedName>
        <fullName evidence="9">U1-type domain-containing protein</fullName>
    </recommendedName>
</protein>
<dbReference type="Pfam" id="PF08790">
    <property type="entry name" value="zf-LYAR"/>
    <property type="match status" value="1"/>
</dbReference>
<keyword evidence="11" id="KW-1185">Reference proteome</keyword>
<dbReference type="Pfam" id="PF12874">
    <property type="entry name" value="zf-met"/>
    <property type="match status" value="1"/>
</dbReference>
<dbReference type="InterPro" id="IPR013087">
    <property type="entry name" value="Znf_C2H2_type"/>
</dbReference>
<evidence type="ECO:0000256" key="6">
    <source>
        <dbReference type="ARBA" id="ARBA00023242"/>
    </source>
</evidence>
<feature type="domain" description="U1-type" evidence="9">
    <location>
        <begin position="74"/>
        <end position="108"/>
    </location>
</feature>
<comment type="caution">
    <text evidence="10">The sequence shown here is derived from an EMBL/GenBank/DDBJ whole genome shotgun (WGS) entry which is preliminary data.</text>
</comment>
<feature type="compositionally biased region" description="Low complexity" evidence="8">
    <location>
        <begin position="176"/>
        <end position="186"/>
    </location>
</feature>
<reference evidence="10 11" key="1">
    <citation type="journal article" date="2023" name="Nat. Commun.">
        <title>Origin of minicircular mitochondrial genomes in red algae.</title>
        <authorList>
            <person name="Lee Y."/>
            <person name="Cho C.H."/>
            <person name="Lee Y.M."/>
            <person name="Park S.I."/>
            <person name="Yang J.H."/>
            <person name="West J.A."/>
            <person name="Bhattacharya D."/>
            <person name="Yoon H.S."/>
        </authorList>
    </citation>
    <scope>NUCLEOTIDE SEQUENCE [LARGE SCALE GENOMIC DNA]</scope>
    <source>
        <strain evidence="10 11">CCMP1338</strain>
        <tissue evidence="10">Whole cell</tissue>
    </source>
</reference>
<dbReference type="PANTHER" id="PTHR13100:SF10">
    <property type="entry name" value="CELL GROWTH-REGULATING NUCLEOLAR PROTEIN"/>
    <property type="match status" value="1"/>
</dbReference>
<name>A0AAV8UM74_9RHOD</name>
<dbReference type="FunFam" id="3.30.1490.490:FF:000001">
    <property type="entry name" value="cell growth-regulating nucleolar protein-like"/>
    <property type="match status" value="1"/>
</dbReference>
<proteinExistence type="predicted"/>
<evidence type="ECO:0000256" key="3">
    <source>
        <dbReference type="ARBA" id="ARBA00022737"/>
    </source>
</evidence>
<dbReference type="PROSITE" id="PS51804">
    <property type="entry name" value="ZF_C2HC_LYAR"/>
    <property type="match status" value="2"/>
</dbReference>
<keyword evidence="5" id="KW-0862">Zinc</keyword>
<dbReference type="InterPro" id="IPR014898">
    <property type="entry name" value="Znf_C2H2_LYAR"/>
</dbReference>
<dbReference type="EMBL" id="JAMWBK010000010">
    <property type="protein sequence ID" value="KAJ8901736.1"/>
    <property type="molecule type" value="Genomic_DNA"/>
</dbReference>
<dbReference type="InterPro" id="IPR003604">
    <property type="entry name" value="Matrin/U1-like-C_Znf_C2H2"/>
</dbReference>
<dbReference type="SMART" id="SM00451">
    <property type="entry name" value="ZnF_U1"/>
    <property type="match status" value="1"/>
</dbReference>
<evidence type="ECO:0000256" key="1">
    <source>
        <dbReference type="ARBA" id="ARBA00004123"/>
    </source>
</evidence>
<dbReference type="AlphaFoldDB" id="A0AAV8UM74"/>
<organism evidence="10 11">
    <name type="scientific">Rhodosorus marinus</name>
    <dbReference type="NCBI Taxonomy" id="101924"/>
    <lineage>
        <taxon>Eukaryota</taxon>
        <taxon>Rhodophyta</taxon>
        <taxon>Stylonematophyceae</taxon>
        <taxon>Stylonematales</taxon>
        <taxon>Stylonemataceae</taxon>
        <taxon>Rhodosorus</taxon>
    </lineage>
</organism>
<sequence length="261" mass="28412">MVSFSCDKCQDVVKKAKVENHIWQCRAPSVSCVDCGRNFDGKNVKGHSSCITEREKYEDGVGKPGGGASAAQRSSDAVCQVCNLQLNGAVMAVQHYQSKKHRGAERRQKKENPANSSGGTKPREKQTNLGDKVNGQTEAATDEGRRSQGAKPDSGAKATAEAVPNSSDAEDEKLPTSSNSKQSTATTKKKTKKLLPVVKRIIRKQSTPRMKLEALSAEVHRVLKHRGVPVEADDLPKRIKKLTKSRPKVLKLEKDDVVLST</sequence>
<evidence type="ECO:0000256" key="5">
    <source>
        <dbReference type="ARBA" id="ARBA00022833"/>
    </source>
</evidence>
<evidence type="ECO:0000256" key="8">
    <source>
        <dbReference type="SAM" id="MobiDB-lite"/>
    </source>
</evidence>
<evidence type="ECO:0000259" key="9">
    <source>
        <dbReference type="SMART" id="SM00451"/>
    </source>
</evidence>
<evidence type="ECO:0000256" key="2">
    <source>
        <dbReference type="ARBA" id="ARBA00022723"/>
    </source>
</evidence>
<dbReference type="GO" id="GO:0006364">
    <property type="term" value="P:rRNA processing"/>
    <property type="evidence" value="ECO:0007669"/>
    <property type="project" value="TreeGrafter"/>
</dbReference>
<evidence type="ECO:0000313" key="11">
    <source>
        <dbReference type="Proteomes" id="UP001157974"/>
    </source>
</evidence>